<feature type="chain" id="PRO_5036403809" description="WD repeat-containing protein 54 beta-propeller domain-containing protein" evidence="4">
    <location>
        <begin position="20"/>
        <end position="182"/>
    </location>
</feature>
<sequence>MRRYFCSFFYTMVLSYSSGVSVLNGSVVCVGANNGSVLLFLMNETNKIQFDETSNETIHKRPITDLVSDQQNTLISSDDSGKICISIYKDSRLQPNSSFEGYNGFSCNCLTLFKNYLCAGYGSGHLRVFDIQNKKIISEVSAHAKWVTAIDVAPETGLILSTSEDSFVRIWKLCEQNNSLKY</sequence>
<feature type="domain" description="WD repeat-containing protein 54 beta-propeller" evidence="5">
    <location>
        <begin position="23"/>
        <end position="179"/>
    </location>
</feature>
<dbReference type="EMBL" id="CAJPVJ010002512">
    <property type="protein sequence ID" value="CAG2166386.1"/>
    <property type="molecule type" value="Genomic_DNA"/>
</dbReference>
<dbReference type="InterPro" id="IPR001680">
    <property type="entry name" value="WD40_rpt"/>
</dbReference>
<dbReference type="Proteomes" id="UP000728032">
    <property type="component" value="Unassembled WGS sequence"/>
</dbReference>
<dbReference type="InterPro" id="IPR050505">
    <property type="entry name" value="WDR55/POC1"/>
</dbReference>
<evidence type="ECO:0000313" key="7">
    <source>
        <dbReference type="Proteomes" id="UP000728032"/>
    </source>
</evidence>
<dbReference type="GO" id="GO:0036064">
    <property type="term" value="C:ciliary basal body"/>
    <property type="evidence" value="ECO:0007669"/>
    <property type="project" value="TreeGrafter"/>
</dbReference>
<dbReference type="AlphaFoldDB" id="A0A7R9QIA4"/>
<dbReference type="GO" id="GO:0060271">
    <property type="term" value="P:cilium assembly"/>
    <property type="evidence" value="ECO:0007669"/>
    <property type="project" value="TreeGrafter"/>
</dbReference>
<keyword evidence="7" id="KW-1185">Reference proteome</keyword>
<evidence type="ECO:0000259" key="5">
    <source>
        <dbReference type="Pfam" id="PF21031"/>
    </source>
</evidence>
<dbReference type="PROSITE" id="PS50294">
    <property type="entry name" value="WD_REPEATS_REGION"/>
    <property type="match status" value="1"/>
</dbReference>
<dbReference type="InterPro" id="IPR015943">
    <property type="entry name" value="WD40/YVTN_repeat-like_dom_sf"/>
</dbReference>
<dbReference type="InterPro" id="IPR036322">
    <property type="entry name" value="WD40_repeat_dom_sf"/>
</dbReference>
<evidence type="ECO:0000256" key="4">
    <source>
        <dbReference type="SAM" id="SignalP"/>
    </source>
</evidence>
<protein>
    <recommendedName>
        <fullName evidence="5">WD repeat-containing protein 54 beta-propeller domain-containing protein</fullName>
    </recommendedName>
</protein>
<dbReference type="OrthoDB" id="756370at2759"/>
<name>A0A7R9QIA4_9ACAR</name>
<dbReference type="PANTHER" id="PTHR44019">
    <property type="entry name" value="WD REPEAT-CONTAINING PROTEIN 55"/>
    <property type="match status" value="1"/>
</dbReference>
<keyword evidence="4" id="KW-0732">Signal</keyword>
<dbReference type="InterPro" id="IPR049546">
    <property type="entry name" value="WDR54_beta_prop"/>
</dbReference>
<evidence type="ECO:0000256" key="1">
    <source>
        <dbReference type="ARBA" id="ARBA00022574"/>
    </source>
</evidence>
<feature type="signal peptide" evidence="4">
    <location>
        <begin position="1"/>
        <end position="19"/>
    </location>
</feature>
<dbReference type="SUPFAM" id="SSF50978">
    <property type="entry name" value="WD40 repeat-like"/>
    <property type="match status" value="1"/>
</dbReference>
<evidence type="ECO:0000256" key="2">
    <source>
        <dbReference type="ARBA" id="ARBA00022737"/>
    </source>
</evidence>
<dbReference type="Pfam" id="PF21031">
    <property type="entry name" value="WDR54"/>
    <property type="match status" value="1"/>
</dbReference>
<dbReference type="PROSITE" id="PS50082">
    <property type="entry name" value="WD_REPEATS_2"/>
    <property type="match status" value="1"/>
</dbReference>
<reference evidence="6" key="1">
    <citation type="submission" date="2020-11" db="EMBL/GenBank/DDBJ databases">
        <authorList>
            <person name="Tran Van P."/>
        </authorList>
    </citation>
    <scope>NUCLEOTIDE SEQUENCE</scope>
</reference>
<organism evidence="6">
    <name type="scientific">Oppiella nova</name>
    <dbReference type="NCBI Taxonomy" id="334625"/>
    <lineage>
        <taxon>Eukaryota</taxon>
        <taxon>Metazoa</taxon>
        <taxon>Ecdysozoa</taxon>
        <taxon>Arthropoda</taxon>
        <taxon>Chelicerata</taxon>
        <taxon>Arachnida</taxon>
        <taxon>Acari</taxon>
        <taxon>Acariformes</taxon>
        <taxon>Sarcoptiformes</taxon>
        <taxon>Oribatida</taxon>
        <taxon>Brachypylina</taxon>
        <taxon>Oppioidea</taxon>
        <taxon>Oppiidae</taxon>
        <taxon>Oppiella</taxon>
    </lineage>
</organism>
<proteinExistence type="predicted"/>
<evidence type="ECO:0000313" key="6">
    <source>
        <dbReference type="EMBL" id="CAD7646791.1"/>
    </source>
</evidence>
<gene>
    <name evidence="6" type="ORF">ONB1V03_LOCUS5910</name>
</gene>
<keyword evidence="2" id="KW-0677">Repeat</keyword>
<feature type="repeat" description="WD" evidence="3">
    <location>
        <begin position="140"/>
        <end position="173"/>
    </location>
</feature>
<evidence type="ECO:0000256" key="3">
    <source>
        <dbReference type="PROSITE-ProRule" id="PRU00221"/>
    </source>
</evidence>
<accession>A0A7R9QIA4</accession>
<keyword evidence="1 3" id="KW-0853">WD repeat</keyword>
<dbReference type="Gene3D" id="2.130.10.10">
    <property type="entry name" value="YVTN repeat-like/Quinoprotein amine dehydrogenase"/>
    <property type="match status" value="1"/>
</dbReference>
<dbReference type="EMBL" id="OC917337">
    <property type="protein sequence ID" value="CAD7646791.1"/>
    <property type="molecule type" value="Genomic_DNA"/>
</dbReference>
<dbReference type="GO" id="GO:0005814">
    <property type="term" value="C:centriole"/>
    <property type="evidence" value="ECO:0007669"/>
    <property type="project" value="TreeGrafter"/>
</dbReference>
<dbReference type="PANTHER" id="PTHR44019:SF8">
    <property type="entry name" value="POC1 CENTRIOLAR PROTEIN HOMOLOG"/>
    <property type="match status" value="1"/>
</dbReference>
<dbReference type="SMART" id="SM00320">
    <property type="entry name" value="WD40"/>
    <property type="match status" value="3"/>
</dbReference>